<keyword evidence="6" id="KW-1185">Reference proteome</keyword>
<dbReference type="AlphaFoldDB" id="A0AAN5IC94"/>
<comment type="caution">
    <text evidence="5">The sequence shown here is derived from an EMBL/GenBank/DDBJ whole genome shotgun (WGS) entry which is preliminary data.</text>
</comment>
<feature type="non-terminal residue" evidence="5">
    <location>
        <position position="1"/>
    </location>
</feature>
<dbReference type="PANTHER" id="PTHR42776">
    <property type="entry name" value="SERINE PEPTIDASE S9 FAMILY MEMBER"/>
    <property type="match status" value="1"/>
</dbReference>
<keyword evidence="3" id="KW-0720">Serine protease</keyword>
<sequence length="382" mass="42984">IKIGNQYYIFKSLETYPNSDMQTWLVTFSSAEKPFEIFLYQRKEKLATFLRESHSELKSFKLSRQVGFDFVARDGLTIQAYVNLPPNEPLQSAADVSAELRDLAELGMIPVNRQRMVLLVHGGPASRDHYGFLNTVAALTSRGYAVLRVNFRGSVYFGKRLYNAGIGEWSRKMHDDLIDAVEFTIENGIANRSQVAIMGTSYGGYAALVGLTFTPDTFACGVDINGPSNLITQMEALPPYWHGLRRRFFKVMGGDTETEEGRRELIARSPFFLADRVKKPLLIMQGANDARVKQKESEQFVDALKNHSIPVTFVLFNDEGHIFRHRPNRLAEYGHFEKFLHECLGGEYEPFISGQYNENAIVHTSGLITKNDGISESSGGGE</sequence>
<dbReference type="InterPro" id="IPR001375">
    <property type="entry name" value="Peptidase_S9_cat"/>
</dbReference>
<dbReference type="InterPro" id="IPR002470">
    <property type="entry name" value="Peptidase_S9A"/>
</dbReference>
<reference evidence="6" key="1">
    <citation type="submission" date="2022-10" db="EMBL/GenBank/DDBJ databases">
        <title>Genome assembly of Pristionchus species.</title>
        <authorList>
            <person name="Yoshida K."/>
            <person name="Sommer R.J."/>
        </authorList>
    </citation>
    <scope>NUCLEOTIDE SEQUENCE [LARGE SCALE GENOMIC DNA]</scope>
    <source>
        <strain evidence="6">RS5460</strain>
    </source>
</reference>
<dbReference type="EC" id="3.4.21.-" evidence="3"/>
<dbReference type="EMBL" id="BTRK01000006">
    <property type="protein sequence ID" value="GMR60853.1"/>
    <property type="molecule type" value="Genomic_DNA"/>
</dbReference>
<keyword evidence="3" id="KW-0645">Protease</keyword>
<evidence type="ECO:0000256" key="2">
    <source>
        <dbReference type="ARBA" id="ARBA00022801"/>
    </source>
</evidence>
<dbReference type="Proteomes" id="UP001328107">
    <property type="component" value="Unassembled WGS sequence"/>
</dbReference>
<comment type="similarity">
    <text evidence="1 3">Belongs to the peptidase S9A family.</text>
</comment>
<dbReference type="GO" id="GO:0006508">
    <property type="term" value="P:proteolysis"/>
    <property type="evidence" value="ECO:0007669"/>
    <property type="project" value="UniProtKB-KW"/>
</dbReference>
<gene>
    <name evidence="5" type="ORF">PMAYCL1PPCAC_31048</name>
</gene>
<accession>A0AAN5IC94</accession>
<dbReference type="PANTHER" id="PTHR42776:SF27">
    <property type="entry name" value="DIPEPTIDYL PEPTIDASE FAMILY MEMBER 6"/>
    <property type="match status" value="1"/>
</dbReference>
<evidence type="ECO:0000256" key="1">
    <source>
        <dbReference type="ARBA" id="ARBA00005228"/>
    </source>
</evidence>
<evidence type="ECO:0000313" key="6">
    <source>
        <dbReference type="Proteomes" id="UP001328107"/>
    </source>
</evidence>
<feature type="non-terminal residue" evidence="5">
    <location>
        <position position="382"/>
    </location>
</feature>
<evidence type="ECO:0000313" key="5">
    <source>
        <dbReference type="EMBL" id="GMR60853.1"/>
    </source>
</evidence>
<proteinExistence type="inferred from homology"/>
<protein>
    <recommendedName>
        <fullName evidence="3">Prolyl endopeptidase</fullName>
        <ecNumber evidence="3">3.4.21.-</ecNumber>
    </recommendedName>
</protein>
<dbReference type="InterPro" id="IPR029058">
    <property type="entry name" value="AB_hydrolase_fold"/>
</dbReference>
<organism evidence="5 6">
    <name type="scientific">Pristionchus mayeri</name>
    <dbReference type="NCBI Taxonomy" id="1317129"/>
    <lineage>
        <taxon>Eukaryota</taxon>
        <taxon>Metazoa</taxon>
        <taxon>Ecdysozoa</taxon>
        <taxon>Nematoda</taxon>
        <taxon>Chromadorea</taxon>
        <taxon>Rhabditida</taxon>
        <taxon>Rhabditina</taxon>
        <taxon>Diplogasteromorpha</taxon>
        <taxon>Diplogasteroidea</taxon>
        <taxon>Neodiplogasteridae</taxon>
        <taxon>Pristionchus</taxon>
    </lineage>
</organism>
<dbReference type="GO" id="GO:0004252">
    <property type="term" value="F:serine-type endopeptidase activity"/>
    <property type="evidence" value="ECO:0007669"/>
    <property type="project" value="UniProtKB-UniRule"/>
</dbReference>
<feature type="domain" description="Peptidase S9 prolyl oligopeptidase catalytic" evidence="4">
    <location>
        <begin position="135"/>
        <end position="346"/>
    </location>
</feature>
<dbReference type="Gene3D" id="3.40.50.1820">
    <property type="entry name" value="alpha/beta hydrolase"/>
    <property type="match status" value="1"/>
</dbReference>
<dbReference type="PRINTS" id="PR00862">
    <property type="entry name" value="PROLIGOPTASE"/>
</dbReference>
<evidence type="ECO:0000259" key="4">
    <source>
        <dbReference type="Pfam" id="PF00326"/>
    </source>
</evidence>
<name>A0AAN5IC94_9BILA</name>
<dbReference type="SUPFAM" id="SSF53474">
    <property type="entry name" value="alpha/beta-Hydrolases"/>
    <property type="match status" value="1"/>
</dbReference>
<evidence type="ECO:0000256" key="3">
    <source>
        <dbReference type="RuleBase" id="RU368024"/>
    </source>
</evidence>
<dbReference type="Pfam" id="PF00326">
    <property type="entry name" value="Peptidase_S9"/>
    <property type="match status" value="1"/>
</dbReference>
<keyword evidence="2 3" id="KW-0378">Hydrolase</keyword>